<sequence>MRSGGSPPRLYKETDQIWKTVLLDLSLVKFLLPRYCLVFPIPAIACTAIRESRPPKPRPLRSCTGRRAIGFWERLGATLLFVFFFDGSAASSTDPTTPWATSTTPMVVLLLTLLLTSHMNCFKNSVATSWHRAFTDSFSSLIFLSISLGKFLSKLHSASDAPWVAWFRRSYGWTDNHDMGDRHSLDTSIWKDILAGLSTFRLISKVSVGDGNSTSFWLDLWLGPAPFHERYPALFSHSIRPNASIFHVLHTGLNSNLGPRLSHAATGDLLALTSELGSVVLRPVTLDACVGRLTNKGLTNKDFYTNSFRHLQVDDQANMVWRTAAPLKCKVFCWLARRRRLPTNERRFRHTVASSAACPSCLADEDTDHLLIRCPRAQDVWSFFHPDATHLSNASLTDVLQLLFRSFEEATVNTAILWNIWKRRNALVFNNVDESLPLVVKNCVQDVRLWAYRCPKENSRCILNSWCITYDPPELL</sequence>
<feature type="domain" description="Reverse transcriptase zinc-binding" evidence="1">
    <location>
        <begin position="301"/>
        <end position="381"/>
    </location>
</feature>
<proteinExistence type="predicted"/>
<evidence type="ECO:0000259" key="1">
    <source>
        <dbReference type="Pfam" id="PF13966"/>
    </source>
</evidence>
<dbReference type="Pfam" id="PF13966">
    <property type="entry name" value="zf-RVT"/>
    <property type="match status" value="1"/>
</dbReference>
<dbReference type="AlphaFoldDB" id="A0AAD8W4X4"/>
<dbReference type="Proteomes" id="UP001231189">
    <property type="component" value="Unassembled WGS sequence"/>
</dbReference>
<keyword evidence="3" id="KW-1185">Reference proteome</keyword>
<protein>
    <recommendedName>
        <fullName evidence="1">Reverse transcriptase zinc-binding domain-containing protein</fullName>
    </recommendedName>
</protein>
<gene>
    <name evidence="2" type="ORF">QYE76_059945</name>
</gene>
<accession>A0AAD8W4X4</accession>
<evidence type="ECO:0000313" key="2">
    <source>
        <dbReference type="EMBL" id="KAK1642140.1"/>
    </source>
</evidence>
<organism evidence="2 3">
    <name type="scientific">Lolium multiflorum</name>
    <name type="common">Italian ryegrass</name>
    <name type="synonym">Lolium perenne subsp. multiflorum</name>
    <dbReference type="NCBI Taxonomy" id="4521"/>
    <lineage>
        <taxon>Eukaryota</taxon>
        <taxon>Viridiplantae</taxon>
        <taxon>Streptophyta</taxon>
        <taxon>Embryophyta</taxon>
        <taxon>Tracheophyta</taxon>
        <taxon>Spermatophyta</taxon>
        <taxon>Magnoliopsida</taxon>
        <taxon>Liliopsida</taxon>
        <taxon>Poales</taxon>
        <taxon>Poaceae</taxon>
        <taxon>BOP clade</taxon>
        <taxon>Pooideae</taxon>
        <taxon>Poodae</taxon>
        <taxon>Poeae</taxon>
        <taxon>Poeae Chloroplast Group 2 (Poeae type)</taxon>
        <taxon>Loliodinae</taxon>
        <taxon>Loliinae</taxon>
        <taxon>Lolium</taxon>
    </lineage>
</organism>
<dbReference type="EMBL" id="JAUUTY010000004">
    <property type="protein sequence ID" value="KAK1642140.1"/>
    <property type="molecule type" value="Genomic_DNA"/>
</dbReference>
<reference evidence="2" key="1">
    <citation type="submission" date="2023-07" db="EMBL/GenBank/DDBJ databases">
        <title>A chromosome-level genome assembly of Lolium multiflorum.</title>
        <authorList>
            <person name="Chen Y."/>
            <person name="Copetti D."/>
            <person name="Kolliker R."/>
            <person name="Studer B."/>
        </authorList>
    </citation>
    <scope>NUCLEOTIDE SEQUENCE</scope>
    <source>
        <strain evidence="2">02402/16</strain>
        <tissue evidence="2">Leaf</tissue>
    </source>
</reference>
<evidence type="ECO:0000313" key="3">
    <source>
        <dbReference type="Proteomes" id="UP001231189"/>
    </source>
</evidence>
<comment type="caution">
    <text evidence="2">The sequence shown here is derived from an EMBL/GenBank/DDBJ whole genome shotgun (WGS) entry which is preliminary data.</text>
</comment>
<dbReference type="PANTHER" id="PTHR36617:SF16">
    <property type="entry name" value="OS04G0516500 PROTEIN"/>
    <property type="match status" value="1"/>
</dbReference>
<dbReference type="InterPro" id="IPR026960">
    <property type="entry name" value="RVT-Znf"/>
</dbReference>
<name>A0AAD8W4X4_LOLMU</name>
<dbReference type="PANTHER" id="PTHR36617">
    <property type="entry name" value="PROTEIN, PUTATIVE-RELATED"/>
    <property type="match status" value="1"/>
</dbReference>